<protein>
    <submittedName>
        <fullName evidence="2">Uncharacterized protein</fullName>
    </submittedName>
</protein>
<keyword evidence="1" id="KW-0812">Transmembrane</keyword>
<dbReference type="RefSeq" id="WP_048311473.1">
    <property type="nucleotide sequence ID" value="NZ_CP119526.1"/>
</dbReference>
<keyword evidence="3" id="KW-1185">Reference proteome</keyword>
<gene>
    <name evidence="2" type="ORF">AB986_12540</name>
</gene>
<keyword evidence="1" id="KW-1133">Transmembrane helix</keyword>
<feature type="transmembrane region" description="Helical" evidence="1">
    <location>
        <begin position="177"/>
        <end position="197"/>
    </location>
</feature>
<dbReference type="EMBL" id="LELK01000004">
    <property type="protein sequence ID" value="KMM36762.1"/>
    <property type="molecule type" value="Genomic_DNA"/>
</dbReference>
<accession>A0A0J6FR14</accession>
<name>A0A0J6FR14_9BACL</name>
<dbReference type="Proteomes" id="UP000035996">
    <property type="component" value="Unassembled WGS sequence"/>
</dbReference>
<evidence type="ECO:0000256" key="1">
    <source>
        <dbReference type="SAM" id="Phobius"/>
    </source>
</evidence>
<feature type="transmembrane region" description="Helical" evidence="1">
    <location>
        <begin position="21"/>
        <end position="38"/>
    </location>
</feature>
<comment type="caution">
    <text evidence="2">The sequence shown here is derived from an EMBL/GenBank/DDBJ whole genome shotgun (WGS) entry which is preliminary data.</text>
</comment>
<proteinExistence type="predicted"/>
<evidence type="ECO:0000313" key="3">
    <source>
        <dbReference type="Proteomes" id="UP000035996"/>
    </source>
</evidence>
<organism evidence="2 3">
    <name type="scientific">Guptibacillus hwajinpoensis</name>
    <dbReference type="NCBI Taxonomy" id="208199"/>
    <lineage>
        <taxon>Bacteria</taxon>
        <taxon>Bacillati</taxon>
        <taxon>Bacillota</taxon>
        <taxon>Bacilli</taxon>
        <taxon>Bacillales</taxon>
        <taxon>Guptibacillaceae</taxon>
        <taxon>Guptibacillus</taxon>
    </lineage>
</organism>
<keyword evidence="1" id="KW-0472">Membrane</keyword>
<feature type="transmembrane region" description="Helical" evidence="1">
    <location>
        <begin position="58"/>
        <end position="81"/>
    </location>
</feature>
<reference evidence="2" key="1">
    <citation type="submission" date="2015-06" db="EMBL/GenBank/DDBJ databases">
        <authorList>
            <person name="Liu B."/>
            <person name="Wang J."/>
            <person name="Zhu Y."/>
            <person name="Liu G."/>
            <person name="Chen Q."/>
            <person name="Zheng C."/>
            <person name="Che J."/>
            <person name="Ge C."/>
            <person name="Shi H."/>
            <person name="Pan Z."/>
            <person name="Liu X."/>
        </authorList>
    </citation>
    <scope>NUCLEOTIDE SEQUENCE [LARGE SCALE GENOMIC DNA]</scope>
    <source>
        <strain evidence="2">DSM 16346</strain>
    </source>
</reference>
<sequence length="263" mass="30469">MSGEDKYNTSSVSSYIKKFTSLMIPIISVGIFFTAYYYKYGFFSYYKIPAMYMNLNVTYLAIKLPLILIVLAFIYIAVVIIDSAAKHNFTKFMPYNTYVIEQEEAQKEVKGKYNWYKDYIKENRTEISCPGILALLYIIVGGIYIYLDNYYNILVCLIVMTFITTGLLLYISLGLRLYLISIIIIFSGMSFAAYNYGYLEAMSKETYESTDENNVIIDYFEDTYIIAKRDGNKITPKYTIKAIINDSINIQKDEIGPLYIKED</sequence>
<dbReference type="AlphaFoldDB" id="A0A0J6FR14"/>
<feature type="transmembrane region" description="Helical" evidence="1">
    <location>
        <begin position="127"/>
        <end position="145"/>
    </location>
</feature>
<feature type="transmembrane region" description="Helical" evidence="1">
    <location>
        <begin position="151"/>
        <end position="170"/>
    </location>
</feature>
<evidence type="ECO:0000313" key="2">
    <source>
        <dbReference type="EMBL" id="KMM36762.1"/>
    </source>
</evidence>